<proteinExistence type="predicted"/>
<accession>A0ABD3C4L0</accession>
<feature type="compositionally biased region" description="Low complexity" evidence="1">
    <location>
        <begin position="124"/>
        <end position="135"/>
    </location>
</feature>
<feature type="region of interest" description="Disordered" evidence="1">
    <location>
        <begin position="75"/>
        <end position="94"/>
    </location>
</feature>
<evidence type="ECO:0000313" key="3">
    <source>
        <dbReference type="EMBL" id="KAL3624728.1"/>
    </source>
</evidence>
<protein>
    <recommendedName>
        <fullName evidence="5">Copper transporter</fullName>
    </recommendedName>
</protein>
<dbReference type="PANTHER" id="PTHR33728">
    <property type="entry name" value="CTTNBP 2 AMINO-TERMINAL-LIKE PROTEIN"/>
    <property type="match status" value="1"/>
</dbReference>
<name>A0ABD3C4L0_9LAMI</name>
<feature type="compositionally biased region" description="Gly residues" evidence="1">
    <location>
        <begin position="77"/>
        <end position="89"/>
    </location>
</feature>
<reference evidence="4" key="1">
    <citation type="journal article" date="2024" name="IScience">
        <title>Strigolactones Initiate the Formation of Haustorium-like Structures in Castilleja.</title>
        <authorList>
            <person name="Buerger M."/>
            <person name="Peterson D."/>
            <person name="Chory J."/>
        </authorList>
    </citation>
    <scope>NUCLEOTIDE SEQUENCE [LARGE SCALE GENOMIC DNA]</scope>
</reference>
<feature type="region of interest" description="Disordered" evidence="1">
    <location>
        <begin position="123"/>
        <end position="151"/>
    </location>
</feature>
<dbReference type="Proteomes" id="UP001632038">
    <property type="component" value="Unassembled WGS sequence"/>
</dbReference>
<keyword evidence="4" id="KW-1185">Reference proteome</keyword>
<keyword evidence="2" id="KW-0472">Membrane</keyword>
<dbReference type="AlphaFoldDB" id="A0ABD3C4L0"/>
<evidence type="ECO:0008006" key="5">
    <source>
        <dbReference type="Google" id="ProtNLM"/>
    </source>
</evidence>
<dbReference type="EMBL" id="JAVIJP010000053">
    <property type="protein sequence ID" value="KAL3624728.1"/>
    <property type="molecule type" value="Genomic_DNA"/>
</dbReference>
<keyword evidence="2" id="KW-1133">Transmembrane helix</keyword>
<feature type="transmembrane region" description="Helical" evidence="2">
    <location>
        <begin position="45"/>
        <end position="66"/>
    </location>
</feature>
<gene>
    <name evidence="3" type="ORF">CASFOL_031396</name>
</gene>
<comment type="caution">
    <text evidence="3">The sequence shown here is derived from an EMBL/GenBank/DDBJ whole genome shotgun (WGS) entry which is preliminary data.</text>
</comment>
<keyword evidence="2" id="KW-0812">Transmembrane</keyword>
<sequence>MPRVVTSMSLAAETASEPTVAPASMGGGGVDKGSYWRTFDNSVSAVSFGFVATAILISMFLIMAIFEKFLWRRSTGESGGGGEPAGGDGSVRKLDYPSPKMTIYLEGVSVLMPGDTIPTFLAHPAPAATTSPSTSRSILQQSMFSDPDSTR</sequence>
<evidence type="ECO:0000313" key="4">
    <source>
        <dbReference type="Proteomes" id="UP001632038"/>
    </source>
</evidence>
<evidence type="ECO:0000256" key="2">
    <source>
        <dbReference type="SAM" id="Phobius"/>
    </source>
</evidence>
<evidence type="ECO:0000256" key="1">
    <source>
        <dbReference type="SAM" id="MobiDB-lite"/>
    </source>
</evidence>
<dbReference type="PANTHER" id="PTHR33728:SF21">
    <property type="entry name" value="TRANSMEMBRANE PROTEIN"/>
    <property type="match status" value="1"/>
</dbReference>
<organism evidence="3 4">
    <name type="scientific">Castilleja foliolosa</name>
    <dbReference type="NCBI Taxonomy" id="1961234"/>
    <lineage>
        <taxon>Eukaryota</taxon>
        <taxon>Viridiplantae</taxon>
        <taxon>Streptophyta</taxon>
        <taxon>Embryophyta</taxon>
        <taxon>Tracheophyta</taxon>
        <taxon>Spermatophyta</taxon>
        <taxon>Magnoliopsida</taxon>
        <taxon>eudicotyledons</taxon>
        <taxon>Gunneridae</taxon>
        <taxon>Pentapetalae</taxon>
        <taxon>asterids</taxon>
        <taxon>lamiids</taxon>
        <taxon>Lamiales</taxon>
        <taxon>Orobanchaceae</taxon>
        <taxon>Pedicularideae</taxon>
        <taxon>Castillejinae</taxon>
        <taxon>Castilleja</taxon>
    </lineage>
</organism>